<gene>
    <name evidence="2" type="ORF">CP49_12975</name>
</gene>
<feature type="transmembrane region" description="Helical" evidence="1">
    <location>
        <begin position="20"/>
        <end position="40"/>
    </location>
</feature>
<sequence>MPFASHRGMLNMLTTPALTLMFLIVVTALGAAFVWMFWEIEQMKSRPRRMARPRRRGDRLG</sequence>
<evidence type="ECO:0000313" key="3">
    <source>
        <dbReference type="Proteomes" id="UP000051913"/>
    </source>
</evidence>
<protein>
    <submittedName>
        <fullName evidence="2">Uncharacterized protein</fullName>
    </submittedName>
</protein>
<accession>A0A0R3LFR7</accession>
<keyword evidence="1" id="KW-0812">Transmembrane</keyword>
<keyword evidence="1" id="KW-1133">Transmembrane helix</keyword>
<comment type="caution">
    <text evidence="2">The sequence shown here is derived from an EMBL/GenBank/DDBJ whole genome shotgun (WGS) entry which is preliminary data.</text>
</comment>
<dbReference type="EMBL" id="LLXX01000131">
    <property type="protein sequence ID" value="KRR04067.1"/>
    <property type="molecule type" value="Genomic_DNA"/>
</dbReference>
<keyword evidence="3" id="KW-1185">Reference proteome</keyword>
<evidence type="ECO:0000256" key="1">
    <source>
        <dbReference type="SAM" id="Phobius"/>
    </source>
</evidence>
<reference evidence="2 3" key="1">
    <citation type="submission" date="2014-03" db="EMBL/GenBank/DDBJ databases">
        <title>Bradyrhizobium valentinum sp. nov., isolated from effective nodules of Lupinus mariae-josephae, a lupine endemic of basic-lime soils in Eastern Spain.</title>
        <authorList>
            <person name="Duran D."/>
            <person name="Rey L."/>
            <person name="Navarro A."/>
            <person name="Busquets A."/>
            <person name="Imperial J."/>
            <person name="Ruiz-Argueso T."/>
        </authorList>
    </citation>
    <scope>NUCLEOTIDE SEQUENCE [LARGE SCALE GENOMIC DNA]</scope>
    <source>
        <strain evidence="2 3">LmjM3</strain>
    </source>
</reference>
<proteinExistence type="predicted"/>
<keyword evidence="1" id="KW-0472">Membrane</keyword>
<organism evidence="2 3">
    <name type="scientific">Bradyrhizobium valentinum</name>
    <dbReference type="NCBI Taxonomy" id="1518501"/>
    <lineage>
        <taxon>Bacteria</taxon>
        <taxon>Pseudomonadati</taxon>
        <taxon>Pseudomonadota</taxon>
        <taxon>Alphaproteobacteria</taxon>
        <taxon>Hyphomicrobiales</taxon>
        <taxon>Nitrobacteraceae</taxon>
        <taxon>Bradyrhizobium</taxon>
    </lineage>
</organism>
<evidence type="ECO:0000313" key="2">
    <source>
        <dbReference type="EMBL" id="KRR04067.1"/>
    </source>
</evidence>
<dbReference type="AlphaFoldDB" id="A0A0R3LFR7"/>
<name>A0A0R3LFR7_9BRAD</name>
<dbReference type="Proteomes" id="UP000051913">
    <property type="component" value="Unassembled WGS sequence"/>
</dbReference>